<dbReference type="Proteomes" id="UP001319200">
    <property type="component" value="Unassembled WGS sequence"/>
</dbReference>
<accession>A0AAP2DMK6</accession>
<keyword evidence="2" id="KW-1185">Reference proteome</keyword>
<comment type="caution">
    <text evidence="1">The sequence shown here is derived from an EMBL/GenBank/DDBJ whole genome shotgun (WGS) entry which is preliminary data.</text>
</comment>
<organism evidence="1 2">
    <name type="scientific">Chryseosolibacter histidini</name>
    <dbReference type="NCBI Taxonomy" id="2782349"/>
    <lineage>
        <taxon>Bacteria</taxon>
        <taxon>Pseudomonadati</taxon>
        <taxon>Bacteroidota</taxon>
        <taxon>Cytophagia</taxon>
        <taxon>Cytophagales</taxon>
        <taxon>Chryseotaleaceae</taxon>
        <taxon>Chryseosolibacter</taxon>
    </lineage>
</organism>
<gene>
    <name evidence="1" type="ORF">KK083_19255</name>
</gene>
<dbReference type="AlphaFoldDB" id="A0AAP2DMK6"/>
<evidence type="ECO:0000313" key="1">
    <source>
        <dbReference type="EMBL" id="MBT1699041.1"/>
    </source>
</evidence>
<evidence type="ECO:0000313" key="2">
    <source>
        <dbReference type="Proteomes" id="UP001319200"/>
    </source>
</evidence>
<dbReference type="Gene3D" id="2.40.128.490">
    <property type="entry name" value="Uncharacterised protein PF14869, DUF4488"/>
    <property type="match status" value="1"/>
</dbReference>
<protein>
    <submittedName>
        <fullName evidence="1">Lipocalin-like domain-containing protein</fullName>
    </submittedName>
</protein>
<reference evidence="1 2" key="1">
    <citation type="submission" date="2021-05" db="EMBL/GenBank/DDBJ databases">
        <title>A Polyphasic approach of four new species of the genus Ohtaekwangia: Ohtaekwangia histidinii sp. nov., Ohtaekwangia cretensis sp. nov., Ohtaekwangia indiensis sp. nov., Ohtaekwangia reichenbachii sp. nov. from diverse environment.</title>
        <authorList>
            <person name="Octaviana S."/>
        </authorList>
    </citation>
    <scope>NUCLEOTIDE SEQUENCE [LARGE SCALE GENOMIC DNA]</scope>
    <source>
        <strain evidence="1 2">PWU4</strain>
    </source>
</reference>
<sequence length="151" mass="17214">MKMVARAAVVTLLLSCTGRQSEDVQRMPIEGTWQLLSGTLIEKGDTTVTDYTQDRRMIKIINATHFSFLNHDLKQGKDSVKLFSAGGGRYTLEGDRYTEFLEYCNDRGWEGHEFAFTVSLKNDTLIQSGTEKLENLGIERVNIEKYVRARE</sequence>
<name>A0AAP2DMK6_9BACT</name>
<dbReference type="EMBL" id="JAHESF010000020">
    <property type="protein sequence ID" value="MBT1699041.1"/>
    <property type="molecule type" value="Genomic_DNA"/>
</dbReference>
<proteinExistence type="predicted"/>